<dbReference type="AlphaFoldDB" id="A0A0A1U7F2"/>
<evidence type="ECO:0000313" key="4">
    <source>
        <dbReference type="Proteomes" id="UP000014680"/>
    </source>
</evidence>
<dbReference type="PROSITE" id="PS51820">
    <property type="entry name" value="PA14"/>
    <property type="match status" value="1"/>
</dbReference>
<dbReference type="InterPro" id="IPR031161">
    <property type="entry name" value="Peptidase_M60_dom"/>
</dbReference>
<keyword evidence="4" id="KW-1185">Reference proteome</keyword>
<accession>A0A0A1U7F2</accession>
<feature type="domain" description="Peptidase M60" evidence="1">
    <location>
        <begin position="1"/>
        <end position="99"/>
    </location>
</feature>
<proteinExistence type="predicted"/>
<dbReference type="RefSeq" id="XP_004257103.1">
    <property type="nucleotide sequence ID" value="XM_004257055.1"/>
</dbReference>
<dbReference type="Pfam" id="PF13402">
    <property type="entry name" value="Peptidase_M60"/>
    <property type="match status" value="1"/>
</dbReference>
<protein>
    <submittedName>
        <fullName evidence="3">Antigenic protein NP1, putative</fullName>
    </submittedName>
</protein>
<dbReference type="SUPFAM" id="SSF49785">
    <property type="entry name" value="Galactose-binding domain-like"/>
    <property type="match status" value="1"/>
</dbReference>
<dbReference type="InterPro" id="IPR037524">
    <property type="entry name" value="PA14/GLEYA"/>
</dbReference>
<dbReference type="InterPro" id="IPR008979">
    <property type="entry name" value="Galactose-bd-like_sf"/>
</dbReference>
<name>A0A0A1U7F2_ENTIV</name>
<dbReference type="GeneID" id="14889320"/>
<dbReference type="Gene3D" id="2.60.120.260">
    <property type="entry name" value="Galactose-binding domain-like"/>
    <property type="match status" value="1"/>
</dbReference>
<feature type="domain" description="PA14" evidence="2">
    <location>
        <begin position="275"/>
        <end position="432"/>
    </location>
</feature>
<dbReference type="OMA" id="ANDLLYW"/>
<dbReference type="Proteomes" id="UP000014680">
    <property type="component" value="Unassembled WGS sequence"/>
</dbReference>
<gene>
    <name evidence="3" type="ORF">EIN_190120</name>
</gene>
<evidence type="ECO:0000259" key="1">
    <source>
        <dbReference type="PROSITE" id="PS51723"/>
    </source>
</evidence>
<dbReference type="KEGG" id="eiv:EIN_190120"/>
<dbReference type="EMBL" id="KB206491">
    <property type="protein sequence ID" value="ELP90332.1"/>
    <property type="molecule type" value="Genomic_DNA"/>
</dbReference>
<dbReference type="PROSITE" id="PS51723">
    <property type="entry name" value="PEPTIDASE_M60"/>
    <property type="match status" value="1"/>
</dbReference>
<evidence type="ECO:0000259" key="2">
    <source>
        <dbReference type="PROSITE" id="PS51820"/>
    </source>
</evidence>
<dbReference type="OrthoDB" id="26611at2759"/>
<dbReference type="VEuPathDB" id="AmoebaDB:EIN_190120"/>
<sequence length="740" mass="84910">MYNQLNWGTLHEMNHHMEGTLTSYNNRGRWGMDIHETNNNVMNAMFHIEYTNVAGNRENGIGDWGFITDGYWTMKDVYLGNVKSYIQLRSYVAPAFSFGTQAVKQVIKNYYNLFYEEDYGTKFNKDRNDTGIYCLLTARAIERDTRYFCKIFGYEIDSAIASYIKGLNYKTWFPFYNLYSNSYDGNKYGRVYHVPYQIKTRLNFNEKTAMDNTTTKVKFEILDGFKKGTIEEISSGVYDYTANFKPNETDTFKVKMTFNVNGESGSIVFGGEFVTTNKMKKVDVYTLESKPSNIQKAEEMIKDKEPNSMRTSSSAGIAAYNDKVGEVDKSTVNIMRGNLVVPDSGYYTLFVKCDDYGKLEVNMSGELEKIGERGSYLGSYDKTNANTFKTVVLKKEETYEYIITNVNTGGQGSFDIGYCYHGDRESDVDMDKCTPANIPTNWVFCDGLTKSDVETPYVFPEIKYPRKIYNLNYKMYTVKDCNSTVCGVECLELPIKHDDSNVCENIFDRDTNTIYHSKYSGNGTPFPTTYKFNYTEIAKFDSIEMKFRRSEDSFGLFNMYCGNEKEEYVNILSVTENKTQQQKTFTFDKIYECKYIKMDVQNNAAGNKYVVLQDFNMFLSQSYKNLAKPTAKTFNVIGFKTKSALGYFENVLLENEKAGEGQIEFKMKGSKLGVFGEYRGGMGSWTLLVDGKAPTMDQELQSNSNIQRTLYQVFTFDEGTHNMILKVKEGFVNIDVVGFE</sequence>
<organism evidence="3 4">
    <name type="scientific">Entamoeba invadens IP1</name>
    <dbReference type="NCBI Taxonomy" id="370355"/>
    <lineage>
        <taxon>Eukaryota</taxon>
        <taxon>Amoebozoa</taxon>
        <taxon>Evosea</taxon>
        <taxon>Archamoebae</taxon>
        <taxon>Mastigamoebida</taxon>
        <taxon>Entamoebidae</taxon>
        <taxon>Entamoeba</taxon>
    </lineage>
</organism>
<reference evidence="3 4" key="1">
    <citation type="submission" date="2012-10" db="EMBL/GenBank/DDBJ databases">
        <authorList>
            <person name="Zafar N."/>
            <person name="Inman J."/>
            <person name="Hall N."/>
            <person name="Lorenzi H."/>
            <person name="Caler E."/>
        </authorList>
    </citation>
    <scope>NUCLEOTIDE SEQUENCE [LARGE SCALE GENOMIC DNA]</scope>
    <source>
        <strain evidence="3 4">IP1</strain>
    </source>
</reference>
<evidence type="ECO:0000313" key="3">
    <source>
        <dbReference type="EMBL" id="ELP90332.1"/>
    </source>
</evidence>